<feature type="domain" description="SRCR" evidence="2">
    <location>
        <begin position="47"/>
        <end position="101"/>
    </location>
</feature>
<evidence type="ECO:0000313" key="3">
    <source>
        <dbReference type="EMBL" id="KJZ49736.1"/>
    </source>
</evidence>
<protein>
    <recommendedName>
        <fullName evidence="2">SRCR domain-containing protein</fullName>
    </recommendedName>
</protein>
<dbReference type="EMBL" id="LACC01000006">
    <property type="protein sequence ID" value="KJZ49736.1"/>
    <property type="molecule type" value="Genomic_DNA"/>
</dbReference>
<gene>
    <name evidence="3" type="ORF">VC35_04565</name>
</gene>
<dbReference type="Proteomes" id="UP000033588">
    <property type="component" value="Unassembled WGS sequence"/>
</dbReference>
<proteinExistence type="predicted"/>
<name>A0A0F4TZH4_PSEFL</name>
<dbReference type="InterPro" id="IPR001190">
    <property type="entry name" value="SRCR"/>
</dbReference>
<dbReference type="AlphaFoldDB" id="A0A0F4TZH4"/>
<evidence type="ECO:0000259" key="2">
    <source>
        <dbReference type="PROSITE" id="PS50287"/>
    </source>
</evidence>
<feature type="coiled-coil region" evidence="1">
    <location>
        <begin position="7"/>
        <end position="55"/>
    </location>
</feature>
<dbReference type="Gene3D" id="1.20.120.330">
    <property type="entry name" value="Nucleotidyltransferases domain 2"/>
    <property type="match status" value="1"/>
</dbReference>
<dbReference type="PROSITE" id="PS50287">
    <property type="entry name" value="SRCR_2"/>
    <property type="match status" value="1"/>
</dbReference>
<accession>A0A0F4TZH4</accession>
<keyword evidence="1" id="KW-0175">Coiled coil</keyword>
<evidence type="ECO:0000313" key="4">
    <source>
        <dbReference type="Proteomes" id="UP000033588"/>
    </source>
</evidence>
<sequence>MGNWIDVHEAQQVVDQAQERISELRDELGAAKGEYDRAVNKVDSLQQRLNAADQRIGDCSGTCEWSREDDSGIWHSSCGVTWSFHDDGPEENSMHFCHSCGKTLVVEATASEPELDDDWHMNPCKQGHRDVGAAGGVAHCYTCDEKITAATTQEAFELWNATHPAGAQSAESR</sequence>
<comment type="caution">
    <text evidence="3">The sequence shown here is derived from an EMBL/GenBank/DDBJ whole genome shotgun (WGS) entry which is preliminary data.</text>
</comment>
<dbReference type="GO" id="GO:0016020">
    <property type="term" value="C:membrane"/>
    <property type="evidence" value="ECO:0007669"/>
    <property type="project" value="InterPro"/>
</dbReference>
<organism evidence="3 4">
    <name type="scientific">Pseudomonas fluorescens</name>
    <dbReference type="NCBI Taxonomy" id="294"/>
    <lineage>
        <taxon>Bacteria</taxon>
        <taxon>Pseudomonadati</taxon>
        <taxon>Pseudomonadota</taxon>
        <taxon>Gammaproteobacteria</taxon>
        <taxon>Pseudomonadales</taxon>
        <taxon>Pseudomonadaceae</taxon>
        <taxon>Pseudomonas</taxon>
    </lineage>
</organism>
<evidence type="ECO:0000256" key="1">
    <source>
        <dbReference type="SAM" id="Coils"/>
    </source>
</evidence>
<reference evidence="3 4" key="1">
    <citation type="submission" date="2015-03" db="EMBL/GenBank/DDBJ databases">
        <title>Comparative genomics of Pseudomonas insights into diversity of traits involved in vanlence and defense.</title>
        <authorList>
            <person name="Qin Y."/>
        </authorList>
    </citation>
    <scope>NUCLEOTIDE SEQUENCE [LARGE SCALE GENOMIC DNA]</scope>
    <source>
        <strain evidence="3 4">C8</strain>
    </source>
</reference>
<dbReference type="PATRIC" id="fig|294.132.peg.5411"/>